<dbReference type="InterPro" id="IPR006500">
    <property type="entry name" value="Helicase_put_C_phage/plasmid"/>
</dbReference>
<reference evidence="6" key="1">
    <citation type="submission" date="2019-03" db="EMBL/GenBank/DDBJ databases">
        <title>Single cell metagenomics reveals metabolic interactions within the superorganism composed of flagellate Streblomastix strix and complex community of Bacteroidetes bacteria on its surface.</title>
        <authorList>
            <person name="Treitli S.C."/>
            <person name="Kolisko M."/>
            <person name="Husnik F."/>
            <person name="Keeling P."/>
            <person name="Hampl V."/>
        </authorList>
    </citation>
    <scope>NUCLEOTIDE SEQUENCE</scope>
    <source>
        <strain evidence="6">STM</strain>
    </source>
</reference>
<dbReference type="PROSITE" id="PS51206">
    <property type="entry name" value="SF3_HELICASE_1"/>
    <property type="match status" value="1"/>
</dbReference>
<dbReference type="Pfam" id="PF08706">
    <property type="entry name" value="D5_N"/>
    <property type="match status" value="1"/>
</dbReference>
<evidence type="ECO:0000259" key="5">
    <source>
        <dbReference type="PROSITE" id="PS51206"/>
    </source>
</evidence>
<dbReference type="InterPro" id="IPR045455">
    <property type="entry name" value="NrS-1_pol-like_helicase"/>
</dbReference>
<protein>
    <recommendedName>
        <fullName evidence="5">SF3 helicase domain-containing protein</fullName>
    </recommendedName>
</protein>
<dbReference type="PANTHER" id="PTHR35372">
    <property type="entry name" value="ATP BINDING PROTEIN-RELATED"/>
    <property type="match status" value="1"/>
</dbReference>
<dbReference type="InterPro" id="IPR004968">
    <property type="entry name" value="DNA_primase/NTPase_C"/>
</dbReference>
<keyword evidence="3" id="KW-0347">Helicase</keyword>
<name>A0A5J4RXX4_9ZZZZ</name>
<dbReference type="EMBL" id="SNRY01000617">
    <property type="protein sequence ID" value="KAA6338438.1"/>
    <property type="molecule type" value="Genomic_DNA"/>
</dbReference>
<dbReference type="InterPro" id="IPR014015">
    <property type="entry name" value="Helicase_SF3_DNA-vir"/>
</dbReference>
<dbReference type="GO" id="GO:0016787">
    <property type="term" value="F:hydrolase activity"/>
    <property type="evidence" value="ECO:0007669"/>
    <property type="project" value="UniProtKB-KW"/>
</dbReference>
<evidence type="ECO:0000313" key="7">
    <source>
        <dbReference type="EMBL" id="KAA6338450.1"/>
    </source>
</evidence>
<dbReference type="Gene3D" id="3.40.50.300">
    <property type="entry name" value="P-loop containing nucleotide triphosphate hydrolases"/>
    <property type="match status" value="1"/>
</dbReference>
<accession>A0A5J4RXX4</accession>
<dbReference type="EMBL" id="SNRY01000617">
    <property type="protein sequence ID" value="KAA6338450.1"/>
    <property type="molecule type" value="Genomic_DNA"/>
</dbReference>
<dbReference type="InterPro" id="IPR051620">
    <property type="entry name" value="ORF904-like_C"/>
</dbReference>
<keyword evidence="4" id="KW-0067">ATP-binding</keyword>
<dbReference type="SUPFAM" id="SSF52540">
    <property type="entry name" value="P-loop containing nucleoside triphosphate hydrolases"/>
    <property type="match status" value="1"/>
</dbReference>
<organism evidence="6">
    <name type="scientific">termite gut metagenome</name>
    <dbReference type="NCBI Taxonomy" id="433724"/>
    <lineage>
        <taxon>unclassified sequences</taxon>
        <taxon>metagenomes</taxon>
        <taxon>organismal metagenomes</taxon>
    </lineage>
</organism>
<evidence type="ECO:0000256" key="4">
    <source>
        <dbReference type="ARBA" id="ARBA00022840"/>
    </source>
</evidence>
<dbReference type="AlphaFoldDB" id="A0A5J4RXX4"/>
<dbReference type="Pfam" id="PF19263">
    <property type="entry name" value="DUF5906"/>
    <property type="match status" value="1"/>
</dbReference>
<sequence length="480" mass="54738">MSTNLKALIGRELAKATLLDIESKREALKGKSYQKVLTQLLTQIGKVDFRKKAGLDEDVKMSRKLYVVIAIDEIIGTAISNNWGLCTKDGFTYVFNGKYWQVVNLEDFKTFLAGAAIQMGVPVLEAKYHLFKDELSKQFLSVANLPTLEVGENTLINLANGTFEITKDKPYLREQRREDFIKYQLPFEYNPQAKSPLFDKYLQRVLPDGDCRKVLAEYLGYIFVNNLKLEKALILYGSGANGKSVFFEIVNAILGDENICNYSLQNLTKYDSYQRAELSNKLLNYASEINGKLEASIFKQLVSGEPVEARQIYGKPFVMRGYAKLMFNCNELPKEVEQTEAFFRRFIIIPFSQTIPESEQDTELSKKIIGSELSGVFNWVLDGLQRILSQKKFTRSAIVREQVEAYRKESDSVAMFIDEEGYKPTVNENISLKALFDGYKGYCNENGYRACSSKTFSGRLKTLGFESKRQEQGYIVYAKK</sequence>
<keyword evidence="1" id="KW-0547">Nucleotide-binding</keyword>
<evidence type="ECO:0000256" key="2">
    <source>
        <dbReference type="ARBA" id="ARBA00022801"/>
    </source>
</evidence>
<feature type="domain" description="SF3 helicase" evidence="5">
    <location>
        <begin position="210"/>
        <end position="364"/>
    </location>
</feature>
<gene>
    <name evidence="6" type="ORF">EZS27_013546</name>
    <name evidence="7" type="ORF">EZS27_013558</name>
</gene>
<keyword evidence="2" id="KW-0378">Hydrolase</keyword>
<proteinExistence type="predicted"/>
<dbReference type="InterPro" id="IPR027417">
    <property type="entry name" value="P-loop_NTPase"/>
</dbReference>
<dbReference type="SMART" id="SM00885">
    <property type="entry name" value="D5_N"/>
    <property type="match status" value="1"/>
</dbReference>
<comment type="caution">
    <text evidence="6">The sequence shown here is derived from an EMBL/GenBank/DDBJ whole genome shotgun (WGS) entry which is preliminary data.</text>
</comment>
<evidence type="ECO:0000256" key="3">
    <source>
        <dbReference type="ARBA" id="ARBA00022806"/>
    </source>
</evidence>
<dbReference type="InterPro" id="IPR014818">
    <property type="entry name" value="Phage/plasmid_primase_P4_C"/>
</dbReference>
<dbReference type="NCBIfam" id="TIGR01613">
    <property type="entry name" value="primase_Cterm"/>
    <property type="match status" value="1"/>
</dbReference>
<dbReference type="GO" id="GO:0005524">
    <property type="term" value="F:ATP binding"/>
    <property type="evidence" value="ECO:0007669"/>
    <property type="project" value="UniProtKB-KW"/>
</dbReference>
<dbReference type="Pfam" id="PF03288">
    <property type="entry name" value="Pox_D5"/>
    <property type="match status" value="1"/>
</dbReference>
<evidence type="ECO:0000256" key="1">
    <source>
        <dbReference type="ARBA" id="ARBA00022741"/>
    </source>
</evidence>
<dbReference type="PANTHER" id="PTHR35372:SF2">
    <property type="entry name" value="SF3 HELICASE DOMAIN-CONTAINING PROTEIN"/>
    <property type="match status" value="1"/>
</dbReference>
<evidence type="ECO:0000313" key="6">
    <source>
        <dbReference type="EMBL" id="KAA6338438.1"/>
    </source>
</evidence>
<dbReference type="GO" id="GO:0004386">
    <property type="term" value="F:helicase activity"/>
    <property type="evidence" value="ECO:0007669"/>
    <property type="project" value="UniProtKB-KW"/>
</dbReference>